<gene>
    <name evidence="1" type="ORF">F5891DRAFT_1274501</name>
</gene>
<name>A0AAD4EI78_9AGAM</name>
<accession>A0AAD4EI78</accession>
<dbReference type="RefSeq" id="XP_041232258.1">
    <property type="nucleotide sequence ID" value="XM_041370176.1"/>
</dbReference>
<proteinExistence type="predicted"/>
<organism evidence="1 2">
    <name type="scientific">Suillus fuscotomentosus</name>
    <dbReference type="NCBI Taxonomy" id="1912939"/>
    <lineage>
        <taxon>Eukaryota</taxon>
        <taxon>Fungi</taxon>
        <taxon>Dikarya</taxon>
        <taxon>Basidiomycota</taxon>
        <taxon>Agaricomycotina</taxon>
        <taxon>Agaricomycetes</taxon>
        <taxon>Agaricomycetidae</taxon>
        <taxon>Boletales</taxon>
        <taxon>Suillineae</taxon>
        <taxon>Suillaceae</taxon>
        <taxon>Suillus</taxon>
    </lineage>
</organism>
<protein>
    <submittedName>
        <fullName evidence="1">Uncharacterized protein</fullName>
    </submittedName>
</protein>
<dbReference type="Proteomes" id="UP001195769">
    <property type="component" value="Unassembled WGS sequence"/>
</dbReference>
<dbReference type="AlphaFoldDB" id="A0AAD4EI78"/>
<dbReference type="GeneID" id="64664474"/>
<comment type="caution">
    <text evidence="1">The sequence shown here is derived from an EMBL/GenBank/DDBJ whole genome shotgun (WGS) entry which is preliminary data.</text>
</comment>
<evidence type="ECO:0000313" key="2">
    <source>
        <dbReference type="Proteomes" id="UP001195769"/>
    </source>
</evidence>
<reference evidence="1" key="1">
    <citation type="journal article" date="2020" name="New Phytol.">
        <title>Comparative genomics reveals dynamic genome evolution in host specialist ectomycorrhizal fungi.</title>
        <authorList>
            <person name="Lofgren L.A."/>
            <person name="Nguyen N.H."/>
            <person name="Vilgalys R."/>
            <person name="Ruytinx J."/>
            <person name="Liao H.L."/>
            <person name="Branco S."/>
            <person name="Kuo A."/>
            <person name="LaButti K."/>
            <person name="Lipzen A."/>
            <person name="Andreopoulos W."/>
            <person name="Pangilinan J."/>
            <person name="Riley R."/>
            <person name="Hundley H."/>
            <person name="Na H."/>
            <person name="Barry K."/>
            <person name="Grigoriev I.V."/>
            <person name="Stajich J.E."/>
            <person name="Kennedy P.G."/>
        </authorList>
    </citation>
    <scope>NUCLEOTIDE SEQUENCE</scope>
    <source>
        <strain evidence="1">FC203</strain>
    </source>
</reference>
<keyword evidence="2" id="KW-1185">Reference proteome</keyword>
<sequence>MEEFISPPDASDFEGGTAEELESARCDAQEWTLRHWRRASAVQCCPLQPLADKMIPIYFDDPDLGPDSKRMSQIFISDKAGKNSNIGDRDLPYIALLLNLNRDLDPQLSATYLKRDPSDSETGRCLRIYASGMSDTTFPFLHRHPDVAESLRGILSRQNKAPLQTTLQALIRFGDTARMRNLQWEAQEELYSGH</sequence>
<evidence type="ECO:0000313" key="1">
    <source>
        <dbReference type="EMBL" id="KAG1906683.1"/>
    </source>
</evidence>
<dbReference type="EMBL" id="JABBWK010000004">
    <property type="protein sequence ID" value="KAG1906683.1"/>
    <property type="molecule type" value="Genomic_DNA"/>
</dbReference>